<protein>
    <submittedName>
        <fullName evidence="1">Uncharacterized protein</fullName>
    </submittedName>
</protein>
<sequence length="38" mass="4315">MRLVSLLSLQEIKEIVENKNVNAISVLNTLIIVLSFLF</sequence>
<name>A0ABP1ERH5_9FLAO</name>
<organism evidence="1 2">
    <name type="scientific">Tenacibaculum platacis</name>
    <dbReference type="NCBI Taxonomy" id="3137852"/>
    <lineage>
        <taxon>Bacteria</taxon>
        <taxon>Pseudomonadati</taxon>
        <taxon>Bacteroidota</taxon>
        <taxon>Flavobacteriia</taxon>
        <taxon>Flavobacteriales</taxon>
        <taxon>Flavobacteriaceae</taxon>
        <taxon>Tenacibaculum</taxon>
    </lineage>
</organism>
<keyword evidence="2" id="KW-1185">Reference proteome</keyword>
<evidence type="ECO:0000313" key="2">
    <source>
        <dbReference type="Proteomes" id="UP001497416"/>
    </source>
</evidence>
<gene>
    <name evidence="1" type="ORF">T190607A01A_30123</name>
</gene>
<accession>A0ABP1ERH5</accession>
<dbReference type="EMBL" id="CAXIXY010000005">
    <property type="protein sequence ID" value="CAL2088388.1"/>
    <property type="molecule type" value="Genomic_DNA"/>
</dbReference>
<dbReference type="Proteomes" id="UP001497416">
    <property type="component" value="Unassembled WGS sequence"/>
</dbReference>
<comment type="caution">
    <text evidence="1">The sequence shown here is derived from an EMBL/GenBank/DDBJ whole genome shotgun (WGS) entry which is preliminary data.</text>
</comment>
<proteinExistence type="predicted"/>
<reference evidence="1 2" key="1">
    <citation type="submission" date="2024-05" db="EMBL/GenBank/DDBJ databases">
        <authorList>
            <person name="Duchaud E."/>
        </authorList>
    </citation>
    <scope>NUCLEOTIDE SEQUENCE [LARGE SCALE GENOMIC DNA]</scope>
    <source>
        <strain evidence="1">Ena-SAMPLE-TAB-13-05-2024-13:56:06:370-140302</strain>
    </source>
</reference>
<evidence type="ECO:0000313" key="1">
    <source>
        <dbReference type="EMBL" id="CAL2088388.1"/>
    </source>
</evidence>